<gene>
    <name evidence="3" type="ORF">CJD36_019190</name>
</gene>
<proteinExistence type="predicted"/>
<accession>A0A2S7SRK5</accession>
<evidence type="ECO:0000259" key="2">
    <source>
        <dbReference type="Pfam" id="PF18962"/>
    </source>
</evidence>
<feature type="signal peptide" evidence="1">
    <location>
        <begin position="1"/>
        <end position="19"/>
    </location>
</feature>
<protein>
    <recommendedName>
        <fullName evidence="2">Secretion system C-terminal sorting domain-containing protein</fullName>
    </recommendedName>
</protein>
<comment type="caution">
    <text evidence="3">The sequence shown here is derived from an EMBL/GenBank/DDBJ whole genome shotgun (WGS) entry which is preliminary data.</text>
</comment>
<dbReference type="OrthoDB" id="9793489at2"/>
<dbReference type="Pfam" id="PF18962">
    <property type="entry name" value="Por_Secre_tail"/>
    <property type="match status" value="1"/>
</dbReference>
<dbReference type="Gene3D" id="2.60.120.890">
    <property type="entry name" value="BT2081, beta-jelly-roll domain"/>
    <property type="match status" value="1"/>
</dbReference>
<dbReference type="InterPro" id="IPR038653">
    <property type="entry name" value="Put_CMD_sf"/>
</dbReference>
<evidence type="ECO:0000256" key="1">
    <source>
        <dbReference type="SAM" id="SignalP"/>
    </source>
</evidence>
<dbReference type="Proteomes" id="UP000239872">
    <property type="component" value="Unassembled WGS sequence"/>
</dbReference>
<dbReference type="NCBIfam" id="TIGR04183">
    <property type="entry name" value="Por_Secre_tail"/>
    <property type="match status" value="1"/>
</dbReference>
<dbReference type="RefSeq" id="WP_105040824.1">
    <property type="nucleotide sequence ID" value="NZ_PPSL01000006.1"/>
</dbReference>
<evidence type="ECO:0000313" key="4">
    <source>
        <dbReference type="Proteomes" id="UP000239872"/>
    </source>
</evidence>
<name>A0A2S7SRK5_9BACT</name>
<dbReference type="InterPro" id="IPR026444">
    <property type="entry name" value="Secre_tail"/>
</dbReference>
<dbReference type="EMBL" id="PPSL01000006">
    <property type="protein sequence ID" value="PQJ09374.1"/>
    <property type="molecule type" value="Genomic_DNA"/>
</dbReference>
<feature type="chain" id="PRO_5015486504" description="Secretion system C-terminal sorting domain-containing protein" evidence="1">
    <location>
        <begin position="20"/>
        <end position="297"/>
    </location>
</feature>
<reference evidence="3 4" key="1">
    <citation type="submission" date="2018-01" db="EMBL/GenBank/DDBJ databases">
        <title>A novel member of the phylum Bacteroidetes isolated from glacier ice.</title>
        <authorList>
            <person name="Liu Q."/>
            <person name="Xin Y.-H."/>
        </authorList>
    </citation>
    <scope>NUCLEOTIDE SEQUENCE [LARGE SCALE GENOMIC DNA]</scope>
    <source>
        <strain evidence="3 4">RB1R16</strain>
    </source>
</reference>
<organism evidence="3 4">
    <name type="scientific">Flavipsychrobacter stenotrophus</name>
    <dbReference type="NCBI Taxonomy" id="2077091"/>
    <lineage>
        <taxon>Bacteria</taxon>
        <taxon>Pseudomonadati</taxon>
        <taxon>Bacteroidota</taxon>
        <taxon>Chitinophagia</taxon>
        <taxon>Chitinophagales</taxon>
        <taxon>Chitinophagaceae</taxon>
        <taxon>Flavipsychrobacter</taxon>
    </lineage>
</organism>
<keyword evidence="1" id="KW-0732">Signal</keyword>
<evidence type="ECO:0000313" key="3">
    <source>
        <dbReference type="EMBL" id="PQJ09374.1"/>
    </source>
</evidence>
<dbReference type="AlphaFoldDB" id="A0A2S7SRK5"/>
<feature type="domain" description="Secretion system C-terminal sorting" evidence="2">
    <location>
        <begin position="220"/>
        <end position="296"/>
    </location>
</feature>
<keyword evidence="4" id="KW-1185">Reference proteome</keyword>
<sequence>MKKISTLLTAILFSGILAAQIPNAGFETWTTTGGYDVPTGWDQLNSMTSSMSTYTCMKGTPGTVGSSYIKLVSKTVTGMGVMPGVAVSGIIDMATIKPKSGFASIVRPVSLTGSWQYMAYGSDQGHVAVLLSKWNTAMNMRDTISYTDYALPGMAMSWATFTIPLTYLTGAVPDSAIIVLSASGTTPVNSSYLYVDNLAFSGTVPTGFSSIVNGGSSFSIFPNPAKNVAIINYTSKSSQNIKVSVNDISGKLIQTMQPSVISGKNQIQVDLNSLSKGVYIIRIDSEVGTDTQKLVVE</sequence>